<feature type="region of interest" description="Disordered" evidence="1">
    <location>
        <begin position="1"/>
        <end position="37"/>
    </location>
</feature>
<feature type="compositionally biased region" description="Polar residues" evidence="1">
    <location>
        <begin position="13"/>
        <end position="36"/>
    </location>
</feature>
<organism evidence="2 3">
    <name type="scientific">Toxoplasma gondii FOU</name>
    <dbReference type="NCBI Taxonomy" id="943167"/>
    <lineage>
        <taxon>Eukaryota</taxon>
        <taxon>Sar</taxon>
        <taxon>Alveolata</taxon>
        <taxon>Apicomplexa</taxon>
        <taxon>Conoidasida</taxon>
        <taxon>Coccidia</taxon>
        <taxon>Eucoccidiorida</taxon>
        <taxon>Eimeriorina</taxon>
        <taxon>Sarcocystidae</taxon>
        <taxon>Toxoplasma</taxon>
    </lineage>
</organism>
<proteinExistence type="predicted"/>
<dbReference type="Proteomes" id="UP000028838">
    <property type="component" value="Unassembled WGS sequence"/>
</dbReference>
<evidence type="ECO:0000313" key="3">
    <source>
        <dbReference type="Proteomes" id="UP000028838"/>
    </source>
</evidence>
<reference evidence="2 3" key="1">
    <citation type="submission" date="2014-07" db="EMBL/GenBank/DDBJ databases">
        <authorList>
            <person name="Sibley D."/>
            <person name="Venepally P."/>
            <person name="Karamycheva S."/>
            <person name="Hadjithomas M."/>
            <person name="Khan A."/>
            <person name="Brunk B."/>
            <person name="Roos D."/>
            <person name="Caler E."/>
            <person name="Lorenzi H."/>
        </authorList>
    </citation>
    <scope>NUCLEOTIDE SEQUENCE [LARGE SCALE GENOMIC DNA]</scope>
    <source>
        <strain evidence="2 3">FOU</strain>
    </source>
</reference>
<evidence type="ECO:0000256" key="1">
    <source>
        <dbReference type="SAM" id="MobiDB-lite"/>
    </source>
</evidence>
<dbReference type="VEuPathDB" id="ToxoDB:TGFOU_212775"/>
<gene>
    <name evidence="2" type="ORF">TGFOU_212775</name>
</gene>
<protein>
    <submittedName>
        <fullName evidence="2">Uncharacterized protein</fullName>
    </submittedName>
</protein>
<comment type="caution">
    <text evidence="2">The sequence shown here is derived from an EMBL/GenBank/DDBJ whole genome shotgun (WGS) entry which is preliminary data.</text>
</comment>
<dbReference type="EMBL" id="AEYH02000402">
    <property type="protein sequence ID" value="KFG54994.1"/>
    <property type="molecule type" value="Genomic_DNA"/>
</dbReference>
<sequence>MSEPSFLPKYSRNRNPVSRTGMSITQRRGTDETSTLDVGGAWVSPRLQCDKCYVLQKNGSDDAQNGRTPWARSQLSLSILAMLWHYGSRVQKSTPRADHGIVLYDRDGAVACPGSPVCIVASECVASIEVVSAALQAGSCGDLPKFLPGHEPCR</sequence>
<evidence type="ECO:0000313" key="2">
    <source>
        <dbReference type="EMBL" id="KFG54994.1"/>
    </source>
</evidence>
<accession>A0A086LEC6</accession>
<dbReference type="AlphaFoldDB" id="A0A086LEC6"/>
<name>A0A086LEC6_TOXGO</name>